<dbReference type="SMART" id="SM01019">
    <property type="entry name" value="B3"/>
    <property type="match status" value="1"/>
</dbReference>
<accession>A0AAD8HSU8</accession>
<dbReference type="InterPro" id="IPR007527">
    <property type="entry name" value="Znf_SWIM"/>
</dbReference>
<feature type="compositionally biased region" description="Basic residues" evidence="10">
    <location>
        <begin position="428"/>
        <end position="439"/>
    </location>
</feature>
<dbReference type="EMBL" id="JAUIZM010000007">
    <property type="protein sequence ID" value="KAK1372804.1"/>
    <property type="molecule type" value="Genomic_DNA"/>
</dbReference>
<keyword evidence="7" id="KW-0804">Transcription</keyword>
<protein>
    <recommendedName>
        <fullName evidence="15">SWIM-type domain-containing protein</fullName>
    </recommendedName>
</protein>
<evidence type="ECO:0000259" key="11">
    <source>
        <dbReference type="PROSITE" id="PS50863"/>
    </source>
</evidence>
<dbReference type="Pfam" id="PF04434">
    <property type="entry name" value="SWIM"/>
    <property type="match status" value="1"/>
</dbReference>
<dbReference type="InterPro" id="IPR006564">
    <property type="entry name" value="Znf_PMZ"/>
</dbReference>
<evidence type="ECO:0000313" key="13">
    <source>
        <dbReference type="EMBL" id="KAK1372804.1"/>
    </source>
</evidence>
<sequence>MCTLTFHFSSCSEDKTFESVTISFDAAFINGCRNVVGLDGCHLKGKYGGCLLSATALDGQNGLVPLGIMICKNECAENWFLFLKHLKPRLDEHPVQGINFISDRQKGLREAVHKLFPTSPHRFCFRHMYKNFKSHFKGSKLHTMFWNAAKAYKAKHFQAHVDSMMVENVKAFEYLMGENPKSWCRAFFDHNSSCEHLSNNFSESFNNMIAKIREKPLCKLVLMYGQLVIGLFYKRRNACVGWDSGDLVPSAKKLLKLMLKKLGEYKVAGAVAGKVYEVTSIYSSVFTVDLNKKTCSCVQWQLRGFPCQHAVCALQQIRPNWIQYCAKYYSVDNYKITYAEGMIPLEGPGDWEESDYCSPLLIRKQGRPRKNRRKAYDETLHEKKPSSLFICPSFQTHTGEKKLRNLLMAIPRVEPSSKINKVSDTKKKISKNRGTRKQKKVVSFHDLDKPIASYQPNAETKRDSHDFGPTESSPMDRALEIQANLASKFPSFVKNMLPSHVAGGFWLGLPKNFTAIHLPKHDDTVVLVDEIEHEHETKYLAGKNGLSGGWRGFSIAQKLQESDVLVFHLIQQCKFKVYVVRANSFTDIDGAITLLNLGACLIDNTILVFAVTLKDHREMGLKITGMAREEHLEQSSPIHSFQAKDMLALSNIVDAGKDINDFEGIRFSQTIVDFKDVKSFENFSVVVDGLIIDCEIPHHLRLKYYELCCNQKSYLHDQLINGLNLQLVVGVIFETINVAEAIRSSQPITCKNLKIWDNTLKSFEILGMKVGFLRARINKLLTLSPDAEDALKQKILEKKAERLEAVFIQVSKAPF</sequence>
<dbReference type="CDD" id="cd10017">
    <property type="entry name" value="B3_DNA"/>
    <property type="match status" value="1"/>
</dbReference>
<dbReference type="GO" id="GO:0008270">
    <property type="term" value="F:zinc ion binding"/>
    <property type="evidence" value="ECO:0007669"/>
    <property type="project" value="UniProtKB-KW"/>
</dbReference>
<evidence type="ECO:0000313" key="14">
    <source>
        <dbReference type="Proteomes" id="UP001237642"/>
    </source>
</evidence>
<feature type="region of interest" description="Disordered" evidence="10">
    <location>
        <begin position="452"/>
        <end position="472"/>
    </location>
</feature>
<dbReference type="AlphaFoldDB" id="A0AAD8HSU8"/>
<dbReference type="Pfam" id="PF02362">
    <property type="entry name" value="B3"/>
    <property type="match status" value="1"/>
</dbReference>
<evidence type="ECO:0000256" key="1">
    <source>
        <dbReference type="ARBA" id="ARBA00004123"/>
    </source>
</evidence>
<keyword evidence="8" id="KW-0539">Nucleus</keyword>
<gene>
    <name evidence="13" type="ORF">POM88_028997</name>
</gene>
<keyword evidence="3 9" id="KW-0863">Zinc-finger</keyword>
<evidence type="ECO:0000256" key="10">
    <source>
        <dbReference type="SAM" id="MobiDB-lite"/>
    </source>
</evidence>
<evidence type="ECO:0000256" key="7">
    <source>
        <dbReference type="ARBA" id="ARBA00023163"/>
    </source>
</evidence>
<dbReference type="SMART" id="SM00575">
    <property type="entry name" value="ZnF_PMZ"/>
    <property type="match status" value="1"/>
</dbReference>
<dbReference type="SUPFAM" id="SSF101936">
    <property type="entry name" value="DNA-binding pseudobarrel domain"/>
    <property type="match status" value="1"/>
</dbReference>
<evidence type="ECO:0008006" key="15">
    <source>
        <dbReference type="Google" id="ProtNLM"/>
    </source>
</evidence>
<evidence type="ECO:0000256" key="2">
    <source>
        <dbReference type="ARBA" id="ARBA00022723"/>
    </source>
</evidence>
<keyword evidence="4" id="KW-0862">Zinc</keyword>
<keyword evidence="14" id="KW-1185">Reference proteome</keyword>
<dbReference type="InterPro" id="IPR015300">
    <property type="entry name" value="DNA-bd_pseudobarrel_sf"/>
</dbReference>
<evidence type="ECO:0000256" key="9">
    <source>
        <dbReference type="PROSITE-ProRule" id="PRU00325"/>
    </source>
</evidence>
<evidence type="ECO:0000256" key="3">
    <source>
        <dbReference type="ARBA" id="ARBA00022771"/>
    </source>
</evidence>
<reference evidence="13" key="2">
    <citation type="submission" date="2023-05" db="EMBL/GenBank/DDBJ databases">
        <authorList>
            <person name="Schelkunov M.I."/>
        </authorList>
    </citation>
    <scope>NUCLEOTIDE SEQUENCE</scope>
    <source>
        <strain evidence="13">Hsosn_3</strain>
        <tissue evidence="13">Leaf</tissue>
    </source>
</reference>
<dbReference type="InterPro" id="IPR003340">
    <property type="entry name" value="B3_DNA-bd"/>
</dbReference>
<dbReference type="Proteomes" id="UP001237642">
    <property type="component" value="Unassembled WGS sequence"/>
</dbReference>
<feature type="domain" description="TF-B3" evidence="11">
    <location>
        <begin position="492"/>
        <end position="583"/>
    </location>
</feature>
<comment type="caution">
    <text evidence="13">The sequence shown here is derived from an EMBL/GenBank/DDBJ whole genome shotgun (WGS) entry which is preliminary data.</text>
</comment>
<dbReference type="InterPro" id="IPR018289">
    <property type="entry name" value="MULE_transposase_dom"/>
</dbReference>
<dbReference type="GO" id="GO:0005634">
    <property type="term" value="C:nucleus"/>
    <property type="evidence" value="ECO:0007669"/>
    <property type="project" value="UniProtKB-SubCell"/>
</dbReference>
<dbReference type="PANTHER" id="PTHR31973:SF187">
    <property type="entry name" value="MUTATOR TRANSPOSASE MUDRA PROTEIN"/>
    <property type="match status" value="1"/>
</dbReference>
<feature type="compositionally biased region" description="Basic and acidic residues" evidence="10">
    <location>
        <begin position="459"/>
        <end position="468"/>
    </location>
</feature>
<feature type="region of interest" description="Disordered" evidence="10">
    <location>
        <begin position="419"/>
        <end position="439"/>
    </location>
</feature>
<organism evidence="13 14">
    <name type="scientific">Heracleum sosnowskyi</name>
    <dbReference type="NCBI Taxonomy" id="360622"/>
    <lineage>
        <taxon>Eukaryota</taxon>
        <taxon>Viridiplantae</taxon>
        <taxon>Streptophyta</taxon>
        <taxon>Embryophyta</taxon>
        <taxon>Tracheophyta</taxon>
        <taxon>Spermatophyta</taxon>
        <taxon>Magnoliopsida</taxon>
        <taxon>eudicotyledons</taxon>
        <taxon>Gunneridae</taxon>
        <taxon>Pentapetalae</taxon>
        <taxon>asterids</taxon>
        <taxon>campanulids</taxon>
        <taxon>Apiales</taxon>
        <taxon>Apiaceae</taxon>
        <taxon>Apioideae</taxon>
        <taxon>apioid superclade</taxon>
        <taxon>Tordylieae</taxon>
        <taxon>Tordyliinae</taxon>
        <taxon>Heracleum</taxon>
    </lineage>
</organism>
<evidence type="ECO:0000256" key="5">
    <source>
        <dbReference type="ARBA" id="ARBA00023015"/>
    </source>
</evidence>
<dbReference type="PANTHER" id="PTHR31973">
    <property type="entry name" value="POLYPROTEIN, PUTATIVE-RELATED"/>
    <property type="match status" value="1"/>
</dbReference>
<dbReference type="GO" id="GO:0003677">
    <property type="term" value="F:DNA binding"/>
    <property type="evidence" value="ECO:0007669"/>
    <property type="project" value="UniProtKB-KW"/>
</dbReference>
<keyword evidence="2" id="KW-0479">Metal-binding</keyword>
<keyword evidence="6" id="KW-0238">DNA-binding</keyword>
<dbReference type="PROSITE" id="PS50863">
    <property type="entry name" value="B3"/>
    <property type="match status" value="1"/>
</dbReference>
<reference evidence="13" key="1">
    <citation type="submission" date="2023-02" db="EMBL/GenBank/DDBJ databases">
        <title>Genome of toxic invasive species Heracleum sosnowskyi carries increased number of genes despite the absence of recent whole-genome duplications.</title>
        <authorList>
            <person name="Schelkunov M."/>
            <person name="Shtratnikova V."/>
            <person name="Makarenko M."/>
            <person name="Klepikova A."/>
            <person name="Omelchenko D."/>
            <person name="Novikova G."/>
            <person name="Obukhova E."/>
            <person name="Bogdanov V."/>
            <person name="Penin A."/>
            <person name="Logacheva M."/>
        </authorList>
    </citation>
    <scope>NUCLEOTIDE SEQUENCE</scope>
    <source>
        <strain evidence="13">Hsosn_3</strain>
        <tissue evidence="13">Leaf</tissue>
    </source>
</reference>
<proteinExistence type="predicted"/>
<dbReference type="PROSITE" id="PS50966">
    <property type="entry name" value="ZF_SWIM"/>
    <property type="match status" value="1"/>
</dbReference>
<name>A0AAD8HSU8_9APIA</name>
<evidence type="ECO:0000256" key="6">
    <source>
        <dbReference type="ARBA" id="ARBA00023125"/>
    </source>
</evidence>
<dbReference type="Gene3D" id="2.40.330.10">
    <property type="entry name" value="DNA-binding pseudobarrel domain"/>
    <property type="match status" value="1"/>
</dbReference>
<evidence type="ECO:0000259" key="12">
    <source>
        <dbReference type="PROSITE" id="PS50966"/>
    </source>
</evidence>
<evidence type="ECO:0000256" key="4">
    <source>
        <dbReference type="ARBA" id="ARBA00022833"/>
    </source>
</evidence>
<dbReference type="Pfam" id="PF10551">
    <property type="entry name" value="MULE"/>
    <property type="match status" value="1"/>
</dbReference>
<comment type="subcellular location">
    <subcellularLocation>
        <location evidence="1">Nucleus</location>
    </subcellularLocation>
</comment>
<feature type="domain" description="SWIM-type" evidence="12">
    <location>
        <begin position="286"/>
        <end position="318"/>
    </location>
</feature>
<evidence type="ECO:0000256" key="8">
    <source>
        <dbReference type="ARBA" id="ARBA00023242"/>
    </source>
</evidence>
<keyword evidence="5" id="KW-0805">Transcription regulation</keyword>